<accession>A0ABS4YHL5</accession>
<keyword evidence="2" id="KW-0812">Transmembrane</keyword>
<dbReference type="Pfam" id="PF01841">
    <property type="entry name" value="Transglut_core"/>
    <property type="match status" value="1"/>
</dbReference>
<evidence type="ECO:0000313" key="4">
    <source>
        <dbReference type="EMBL" id="MBP2408288.1"/>
    </source>
</evidence>
<dbReference type="InterPro" id="IPR002931">
    <property type="entry name" value="Transglutaminase-like"/>
</dbReference>
<dbReference type="InterPro" id="IPR052901">
    <property type="entry name" value="Bact_TGase-like"/>
</dbReference>
<evidence type="ECO:0000256" key="2">
    <source>
        <dbReference type="SAM" id="Phobius"/>
    </source>
</evidence>
<protein>
    <submittedName>
        <fullName evidence="4">Intracellular septation protein A</fullName>
    </submittedName>
</protein>
<proteinExistence type="predicted"/>
<dbReference type="Gene3D" id="3.10.620.30">
    <property type="match status" value="1"/>
</dbReference>
<feature type="transmembrane region" description="Helical" evidence="2">
    <location>
        <begin position="184"/>
        <end position="203"/>
    </location>
</feature>
<feature type="compositionally biased region" description="Pro residues" evidence="1">
    <location>
        <begin position="611"/>
        <end position="626"/>
    </location>
</feature>
<evidence type="ECO:0000313" key="5">
    <source>
        <dbReference type="Proteomes" id="UP000698222"/>
    </source>
</evidence>
<dbReference type="PANTHER" id="PTHR42736:SF1">
    <property type="entry name" value="PROTEIN-GLUTAMINE GAMMA-GLUTAMYLTRANSFERASE"/>
    <property type="match status" value="1"/>
</dbReference>
<feature type="transmembrane region" description="Helical" evidence="2">
    <location>
        <begin position="123"/>
        <end position="148"/>
    </location>
</feature>
<feature type="transmembrane region" description="Helical" evidence="2">
    <location>
        <begin position="236"/>
        <end position="257"/>
    </location>
</feature>
<feature type="region of interest" description="Disordered" evidence="1">
    <location>
        <begin position="782"/>
        <end position="837"/>
    </location>
</feature>
<comment type="caution">
    <text evidence="4">The sequence shown here is derived from an EMBL/GenBank/DDBJ whole genome shotgun (WGS) entry which is preliminary data.</text>
</comment>
<keyword evidence="2" id="KW-0472">Membrane</keyword>
<feature type="transmembrane region" description="Helical" evidence="2">
    <location>
        <begin position="645"/>
        <end position="669"/>
    </location>
</feature>
<dbReference type="PANTHER" id="PTHR42736">
    <property type="entry name" value="PROTEIN-GLUTAMINE GAMMA-GLUTAMYLTRANSFERASE"/>
    <property type="match status" value="1"/>
</dbReference>
<feature type="transmembrane region" description="Helical" evidence="2">
    <location>
        <begin position="80"/>
        <end position="103"/>
    </location>
</feature>
<feature type="region of interest" description="Disordered" evidence="1">
    <location>
        <begin position="582"/>
        <end position="642"/>
    </location>
</feature>
<feature type="transmembrane region" description="Helical" evidence="2">
    <location>
        <begin position="50"/>
        <end position="68"/>
    </location>
</feature>
<feature type="transmembrane region" description="Helical" evidence="2">
    <location>
        <begin position="26"/>
        <end position="44"/>
    </location>
</feature>
<evidence type="ECO:0000256" key="1">
    <source>
        <dbReference type="SAM" id="MobiDB-lite"/>
    </source>
</evidence>
<evidence type="ECO:0000259" key="3">
    <source>
        <dbReference type="SMART" id="SM00460"/>
    </source>
</evidence>
<keyword evidence="2" id="KW-1133">Transmembrane helix</keyword>
<dbReference type="InterPro" id="IPR038765">
    <property type="entry name" value="Papain-like_cys_pep_sf"/>
</dbReference>
<name>A0ABS4YHL5_9MICO</name>
<feature type="domain" description="Transglutaminase-like" evidence="3">
    <location>
        <begin position="519"/>
        <end position="589"/>
    </location>
</feature>
<dbReference type="SMART" id="SM00460">
    <property type="entry name" value="TGc"/>
    <property type="match status" value="1"/>
</dbReference>
<keyword evidence="5" id="KW-1185">Reference proteome</keyword>
<feature type="compositionally biased region" description="Basic residues" evidence="1">
    <location>
        <begin position="814"/>
        <end position="837"/>
    </location>
</feature>
<dbReference type="Proteomes" id="UP000698222">
    <property type="component" value="Unassembled WGS sequence"/>
</dbReference>
<dbReference type="EMBL" id="JAGIOC010000001">
    <property type="protein sequence ID" value="MBP2408288.1"/>
    <property type="molecule type" value="Genomic_DNA"/>
</dbReference>
<feature type="compositionally biased region" description="Acidic residues" evidence="1">
    <location>
        <begin position="630"/>
        <end position="641"/>
    </location>
</feature>
<dbReference type="SUPFAM" id="SSF54001">
    <property type="entry name" value="Cysteine proteinases"/>
    <property type="match status" value="1"/>
</dbReference>
<feature type="compositionally biased region" description="Basic and acidic residues" evidence="1">
    <location>
        <begin position="785"/>
        <end position="813"/>
    </location>
</feature>
<reference evidence="4 5" key="1">
    <citation type="submission" date="2021-03" db="EMBL/GenBank/DDBJ databases">
        <title>Sequencing the genomes of 1000 actinobacteria strains.</title>
        <authorList>
            <person name="Klenk H.-P."/>
        </authorList>
    </citation>
    <scope>NUCLEOTIDE SEQUENCE [LARGE SCALE GENOMIC DNA]</scope>
    <source>
        <strain evidence="4 5">DSM 14564</strain>
    </source>
</reference>
<organism evidence="4 5">
    <name type="scientific">Brachybacterium fresconis</name>
    <dbReference type="NCBI Taxonomy" id="173363"/>
    <lineage>
        <taxon>Bacteria</taxon>
        <taxon>Bacillati</taxon>
        <taxon>Actinomycetota</taxon>
        <taxon>Actinomycetes</taxon>
        <taxon>Micrococcales</taxon>
        <taxon>Dermabacteraceae</taxon>
        <taxon>Brachybacterium</taxon>
    </lineage>
</organism>
<feature type="transmembrane region" description="Helical" evidence="2">
    <location>
        <begin position="160"/>
        <end position="178"/>
    </location>
</feature>
<gene>
    <name evidence="4" type="ORF">JOF44_001191</name>
</gene>
<dbReference type="RefSeq" id="WP_209888581.1">
    <property type="nucleotide sequence ID" value="NZ_BAAAJV010000036.1"/>
</dbReference>
<sequence length="837" mass="91352">MTATSSRAPRPTYFSSVTHGRRATDIAVLAALLLLALMGFQTVYGGIQYLLTGIMAMVFGTLIALIAARFRWGPLRITPVVLVVYFLFGSMFAAPTRAIWGIVPSLGSLKELLFAPVTSWKAALTVASPVGSAQGVLGVVWIGVLLLTLLGMTVVLRTRFYVLAWLFPIALVLLAIVFGTTDVFLPVLRGVLFAVISVGWLTWRFEGARLDSAQSTIISDTVRPGSWKNPVLRRRVIGGAVIMALAGGLAVGAQALLDPPEGTVRYAQRNHITPPFDPHDYVSPLSEFRGYLKNQREEELFTVTGVEGGAKVRLATMDQYNLHVYDVAGNRDEDSASGAFLPTATGVNLHEAGPDQRTSTVTIGAYSGVWMPTLGQRTDRIDIDEMPIDRAGATAENLYLNEKSQTAVNASGLRQGDTYDLLYEPYAPMSTEEIKTARFADIELPPNSRMDKMAAIAEEWAGTSESDYERFANLQRGIKAEAYFSHGLGDDAASLPGHGASRLLAMLEPIGFDEDRDDAQPLGKIGDEEQFAALTAVLARSIGIPARVVMGFEVPEGQDGTVSITGDDVTAWVEVAFDGQGWERFDPAPEEDEEPTQPEPKEVDKPLPQVAQPPPPPAEPPSPPPGAMSDDSEDDEEETDETTSWVVYAAFGMIPVLLVILAVVAVIVAKSVRRGRRRTRGGPPDRIDGGWQEILDLMTDLGRKPDPNMTRAETAARLHADLPELGALTLAGRADRAVFGPDDLAEPAADEYWSHVMTARHDMTAAVPWHKKLRSAISLRSFRSRSQDRRAEQKRQRATTRAREKAQRRAEAMRRRRSSLRSVQKSRAKKSSRKGST</sequence>